<dbReference type="InterPro" id="IPR044878">
    <property type="entry name" value="UbiA_sf"/>
</dbReference>
<feature type="transmembrane region" description="Helical" evidence="10">
    <location>
        <begin position="190"/>
        <end position="210"/>
    </location>
</feature>
<evidence type="ECO:0000256" key="3">
    <source>
        <dbReference type="ARBA" id="ARBA00005985"/>
    </source>
</evidence>
<keyword evidence="8 10" id="KW-0472">Membrane</keyword>
<dbReference type="Proteomes" id="UP000197208">
    <property type="component" value="Unassembled WGS sequence"/>
</dbReference>
<comment type="subcellular location">
    <subcellularLocation>
        <location evidence="2">Membrane</location>
        <topology evidence="2">Multi-pass membrane protein</topology>
    </subcellularLocation>
</comment>
<evidence type="ECO:0000313" key="11">
    <source>
        <dbReference type="EMBL" id="OWL95906.1"/>
    </source>
</evidence>
<feature type="transmembrane region" description="Helical" evidence="10">
    <location>
        <begin position="260"/>
        <end position="281"/>
    </location>
</feature>
<dbReference type="GO" id="GO:0008412">
    <property type="term" value="F:4-hydroxybenzoate polyprenyltransferase activity"/>
    <property type="evidence" value="ECO:0007669"/>
    <property type="project" value="UniProtKB-EC"/>
</dbReference>
<feature type="transmembrane region" description="Helical" evidence="10">
    <location>
        <begin position="166"/>
        <end position="183"/>
    </location>
</feature>
<dbReference type="InterPro" id="IPR006371">
    <property type="entry name" value="Polyprenyltransferase_UbiA-li"/>
</dbReference>
<keyword evidence="4" id="KW-1003">Cell membrane</keyword>
<feature type="transmembrane region" description="Helical" evidence="10">
    <location>
        <begin position="315"/>
        <end position="336"/>
    </location>
</feature>
<dbReference type="OrthoDB" id="9782418at2"/>
<dbReference type="PANTHER" id="PTHR11048:SF28">
    <property type="entry name" value="4-HYDROXYBENZOATE POLYPRENYLTRANSFERASE, MITOCHONDRIAL"/>
    <property type="match status" value="1"/>
</dbReference>
<dbReference type="FunFam" id="1.20.120.1780:FF:000001">
    <property type="entry name" value="4-hydroxybenzoate octaprenyltransferase"/>
    <property type="match status" value="1"/>
</dbReference>
<comment type="cofactor">
    <cofactor evidence="1">
        <name>Mg(2+)</name>
        <dbReference type="ChEBI" id="CHEBI:18420"/>
    </cofactor>
</comment>
<keyword evidence="12" id="KW-1185">Reference proteome</keyword>
<feature type="transmembrane region" description="Helical" evidence="10">
    <location>
        <begin position="63"/>
        <end position="85"/>
    </location>
</feature>
<feature type="transmembrane region" description="Helical" evidence="10">
    <location>
        <begin position="97"/>
        <end position="119"/>
    </location>
</feature>
<dbReference type="Gene3D" id="1.20.120.1780">
    <property type="entry name" value="UbiA prenyltransferase"/>
    <property type="match status" value="1"/>
</dbReference>
<evidence type="ECO:0000313" key="12">
    <source>
        <dbReference type="Proteomes" id="UP000197208"/>
    </source>
</evidence>
<evidence type="ECO:0000256" key="1">
    <source>
        <dbReference type="ARBA" id="ARBA00001946"/>
    </source>
</evidence>
<keyword evidence="5 11" id="KW-0808">Transferase</keyword>
<dbReference type="EC" id="2.5.1.39" evidence="9"/>
<dbReference type="GO" id="GO:0005886">
    <property type="term" value="C:plasma membrane"/>
    <property type="evidence" value="ECO:0007669"/>
    <property type="project" value="TreeGrafter"/>
</dbReference>
<feature type="transmembrane region" description="Helical" evidence="10">
    <location>
        <begin position="216"/>
        <end position="239"/>
    </location>
</feature>
<evidence type="ECO:0000256" key="9">
    <source>
        <dbReference type="ARBA" id="ARBA00034524"/>
    </source>
</evidence>
<feature type="transmembrane region" description="Helical" evidence="10">
    <location>
        <begin position="140"/>
        <end position="160"/>
    </location>
</feature>
<dbReference type="InterPro" id="IPR000537">
    <property type="entry name" value="UbiA_prenyltransferase"/>
</dbReference>
<dbReference type="GO" id="GO:0006744">
    <property type="term" value="P:ubiquinone biosynthetic process"/>
    <property type="evidence" value="ECO:0007669"/>
    <property type="project" value="TreeGrafter"/>
</dbReference>
<evidence type="ECO:0000256" key="6">
    <source>
        <dbReference type="ARBA" id="ARBA00022692"/>
    </source>
</evidence>
<protein>
    <recommendedName>
        <fullName evidence="9">4-hydroxybenzoate polyprenyltransferase</fullName>
        <ecNumber evidence="9">2.5.1.39</ecNumber>
    </recommendedName>
</protein>
<evidence type="ECO:0000256" key="10">
    <source>
        <dbReference type="SAM" id="Phobius"/>
    </source>
</evidence>
<dbReference type="CDD" id="cd13959">
    <property type="entry name" value="PT_UbiA_COQ2"/>
    <property type="match status" value="1"/>
</dbReference>
<dbReference type="Pfam" id="PF01040">
    <property type="entry name" value="UbiA"/>
    <property type="match status" value="1"/>
</dbReference>
<proteinExistence type="inferred from homology"/>
<name>A0A246BLU7_9DEIO</name>
<evidence type="ECO:0000256" key="7">
    <source>
        <dbReference type="ARBA" id="ARBA00022989"/>
    </source>
</evidence>
<reference evidence="11 12" key="1">
    <citation type="submission" date="2017-05" db="EMBL/GenBank/DDBJ databases">
        <title>De novo genome assembly of Deniococcus indicus strain DR1.</title>
        <authorList>
            <person name="Chauhan D."/>
            <person name="Yennamalli R.M."/>
            <person name="Priyadarshini R."/>
        </authorList>
    </citation>
    <scope>NUCLEOTIDE SEQUENCE [LARGE SCALE GENOMIC DNA]</scope>
    <source>
        <strain evidence="11 12">DR1</strain>
    </source>
</reference>
<organism evidence="11 12">
    <name type="scientific">Deinococcus indicus</name>
    <dbReference type="NCBI Taxonomy" id="223556"/>
    <lineage>
        <taxon>Bacteria</taxon>
        <taxon>Thermotogati</taxon>
        <taxon>Deinococcota</taxon>
        <taxon>Deinococci</taxon>
        <taxon>Deinococcales</taxon>
        <taxon>Deinococcaceae</taxon>
        <taxon>Deinococcus</taxon>
    </lineage>
</organism>
<evidence type="ECO:0000256" key="2">
    <source>
        <dbReference type="ARBA" id="ARBA00004141"/>
    </source>
</evidence>
<dbReference type="InterPro" id="IPR039653">
    <property type="entry name" value="Prenyltransferase"/>
</dbReference>
<dbReference type="NCBIfam" id="NF041586">
    <property type="entry name" value="MqnP_DT"/>
    <property type="match status" value="1"/>
</dbReference>
<dbReference type="AlphaFoldDB" id="A0A246BLU7"/>
<dbReference type="Gene3D" id="1.10.357.140">
    <property type="entry name" value="UbiA prenyltransferase"/>
    <property type="match status" value="1"/>
</dbReference>
<evidence type="ECO:0000256" key="8">
    <source>
        <dbReference type="ARBA" id="ARBA00023136"/>
    </source>
</evidence>
<comment type="similarity">
    <text evidence="3">Belongs to the UbiA prenyltransferase family.</text>
</comment>
<comment type="caution">
    <text evidence="11">The sequence shown here is derived from an EMBL/GenBank/DDBJ whole genome shotgun (WGS) entry which is preliminary data.</text>
</comment>
<dbReference type="FunFam" id="1.10.357.140:FF:000008">
    <property type="entry name" value="4-hydroxybenzoate octaprenyltransferase"/>
    <property type="match status" value="1"/>
</dbReference>
<sequence length="344" mass="37306">MVPNQVRYRPALRLVKQRAPEHYSKDHGVVWGSGPPGGVFCGIVSEGAAGTSRRSRLNTYLELVKFEHTVFALPFAYAGMLLASMQEGGTGWPGWHVLVWVTVAMAAARTAAMGANRVIDRFIDARNPRTAGREVPSGKVSPAQAWTLVVVSLIVMAFAAAQLNPLCLALMPLAVVFLIGYPYTKRFTWLCHAWLGVTDGAAAAGGWIAVTGEFAPGAWALWAVVIFWMIGLDVIYATMDRDFDVANGIRSIPARFGITRALRIAAASHALTFALLLLVGVLTGASFWYYLAAVAMGGILLFEHRIVNPNDLARVNVAFFDANMWLALTMLAGVIVDVTWRTLT</sequence>
<dbReference type="NCBIfam" id="TIGR01475">
    <property type="entry name" value="ubiA_other"/>
    <property type="match status" value="1"/>
</dbReference>
<accession>A0A246BLU7</accession>
<gene>
    <name evidence="11" type="ORF">CBQ26_11620</name>
</gene>
<dbReference type="EMBL" id="NHMK01000014">
    <property type="protein sequence ID" value="OWL95906.1"/>
    <property type="molecule type" value="Genomic_DNA"/>
</dbReference>
<evidence type="ECO:0000256" key="4">
    <source>
        <dbReference type="ARBA" id="ARBA00022519"/>
    </source>
</evidence>
<keyword evidence="6 10" id="KW-0812">Transmembrane</keyword>
<keyword evidence="4" id="KW-0997">Cell inner membrane</keyword>
<evidence type="ECO:0000256" key="5">
    <source>
        <dbReference type="ARBA" id="ARBA00022679"/>
    </source>
</evidence>
<dbReference type="PANTHER" id="PTHR11048">
    <property type="entry name" value="PRENYLTRANSFERASES"/>
    <property type="match status" value="1"/>
</dbReference>
<keyword evidence="7 10" id="KW-1133">Transmembrane helix</keyword>